<dbReference type="InterPro" id="IPR036259">
    <property type="entry name" value="MFS_trans_sf"/>
</dbReference>
<name>A0ABD5ED21_9ACTN</name>
<dbReference type="SUPFAM" id="SSF103473">
    <property type="entry name" value="MFS general substrate transporter"/>
    <property type="match status" value="1"/>
</dbReference>
<dbReference type="Pfam" id="PF07690">
    <property type="entry name" value="MFS_1"/>
    <property type="match status" value="1"/>
</dbReference>
<proteinExistence type="predicted"/>
<comment type="caution">
    <text evidence="8">The sequence shown here is derived from an EMBL/GenBank/DDBJ whole genome shotgun (WGS) entry which is preliminary data.</text>
</comment>
<feature type="transmembrane region" description="Helical" evidence="6">
    <location>
        <begin position="170"/>
        <end position="187"/>
    </location>
</feature>
<feature type="domain" description="Major facilitator superfamily (MFS) profile" evidence="7">
    <location>
        <begin position="1"/>
        <end position="392"/>
    </location>
</feature>
<dbReference type="PANTHER" id="PTHR23514">
    <property type="entry name" value="BYPASS OF STOP CODON PROTEIN 6"/>
    <property type="match status" value="1"/>
</dbReference>
<gene>
    <name evidence="8" type="ORF">RM574_26190</name>
</gene>
<feature type="transmembrane region" description="Helical" evidence="6">
    <location>
        <begin position="79"/>
        <end position="96"/>
    </location>
</feature>
<dbReference type="EMBL" id="JAVRER010000059">
    <property type="protein sequence ID" value="MDT0418976.1"/>
    <property type="molecule type" value="Genomic_DNA"/>
</dbReference>
<dbReference type="AlphaFoldDB" id="A0ABD5ED21"/>
<keyword evidence="3 6" id="KW-1133">Transmembrane helix</keyword>
<comment type="subcellular location">
    <subcellularLocation>
        <location evidence="1">Cell membrane</location>
        <topology evidence="1">Multi-pass membrane protein</topology>
    </subcellularLocation>
</comment>
<dbReference type="GO" id="GO:0005886">
    <property type="term" value="C:plasma membrane"/>
    <property type="evidence" value="ECO:0007669"/>
    <property type="project" value="UniProtKB-SubCell"/>
</dbReference>
<dbReference type="InterPro" id="IPR051788">
    <property type="entry name" value="MFS_Transporter"/>
</dbReference>
<feature type="transmembrane region" description="Helical" evidence="6">
    <location>
        <begin position="216"/>
        <end position="237"/>
    </location>
</feature>
<sequence>MDSAPVDPLVRRHRVALNLCFAIPGVSLATWVTRTPDVRDGLGASTAEMGLVLFGMSIGSMLGILAAGGLVARFATRPVVIAGMTLVLAGVGVVALGTGLSAALLVACGLLLIGAGVGLSEVASNVAGVHVERQMGRPVLPAMHGCYSLGTVVGAGLGVVGAAVGFPVPWHLALVLLLVLALFAYAIPGLRPGIGATSTDEAGTVRERRLHLDPRLLLIGGVVFGVTLAEGAATDWLPLLMVDGHDMPAGLGSLVYTGFAATMAAGRFAGGPVVTRFGRATVLGAGALLTAVGIALVSFVDNPATAGCAVLLWGLGTSLGFPLALSAAGESGPDTAARVALTSRIGYVALLAGPPCLGFLGDHNGLRAAMLPVLALMLLAAAISPATAPRAELATPGPGPEPVKLGKRGERTR</sequence>
<feature type="transmembrane region" description="Helical" evidence="6">
    <location>
        <begin position="280"/>
        <end position="299"/>
    </location>
</feature>
<organism evidence="8 9">
    <name type="scientific">Streptomyces evansiae</name>
    <dbReference type="NCBI Taxonomy" id="3075535"/>
    <lineage>
        <taxon>Bacteria</taxon>
        <taxon>Bacillati</taxon>
        <taxon>Actinomycetota</taxon>
        <taxon>Actinomycetes</taxon>
        <taxon>Kitasatosporales</taxon>
        <taxon>Streptomycetaceae</taxon>
        <taxon>Streptomyces</taxon>
    </lineage>
</organism>
<feature type="transmembrane region" description="Helical" evidence="6">
    <location>
        <begin position="311"/>
        <end position="329"/>
    </location>
</feature>
<evidence type="ECO:0000256" key="1">
    <source>
        <dbReference type="ARBA" id="ARBA00004651"/>
    </source>
</evidence>
<dbReference type="RefSeq" id="WP_093854807.1">
    <property type="nucleotide sequence ID" value="NZ_JAVRER010000059.1"/>
</dbReference>
<evidence type="ECO:0000256" key="3">
    <source>
        <dbReference type="ARBA" id="ARBA00022989"/>
    </source>
</evidence>
<evidence type="ECO:0000256" key="5">
    <source>
        <dbReference type="SAM" id="MobiDB-lite"/>
    </source>
</evidence>
<feature type="transmembrane region" description="Helical" evidence="6">
    <location>
        <begin position="341"/>
        <end position="360"/>
    </location>
</feature>
<feature type="transmembrane region" description="Helical" evidence="6">
    <location>
        <begin position="366"/>
        <end position="383"/>
    </location>
</feature>
<feature type="transmembrane region" description="Helical" evidence="6">
    <location>
        <begin position="102"/>
        <end position="124"/>
    </location>
</feature>
<feature type="transmembrane region" description="Helical" evidence="6">
    <location>
        <begin position="15"/>
        <end position="32"/>
    </location>
</feature>
<feature type="transmembrane region" description="Helical" evidence="6">
    <location>
        <begin position="145"/>
        <end position="164"/>
    </location>
</feature>
<evidence type="ECO:0000313" key="9">
    <source>
        <dbReference type="Proteomes" id="UP001183607"/>
    </source>
</evidence>
<keyword evidence="2 6" id="KW-0812">Transmembrane</keyword>
<evidence type="ECO:0000256" key="4">
    <source>
        <dbReference type="ARBA" id="ARBA00023136"/>
    </source>
</evidence>
<dbReference type="Proteomes" id="UP001183607">
    <property type="component" value="Unassembled WGS sequence"/>
</dbReference>
<dbReference type="PANTHER" id="PTHR23514:SF13">
    <property type="entry name" value="INNER MEMBRANE PROTEIN YBJJ"/>
    <property type="match status" value="1"/>
</dbReference>
<evidence type="ECO:0000313" key="8">
    <source>
        <dbReference type="EMBL" id="MDT0418976.1"/>
    </source>
</evidence>
<accession>A0ABD5ED21</accession>
<evidence type="ECO:0000259" key="7">
    <source>
        <dbReference type="PROSITE" id="PS50850"/>
    </source>
</evidence>
<evidence type="ECO:0000256" key="2">
    <source>
        <dbReference type="ARBA" id="ARBA00022692"/>
    </source>
</evidence>
<evidence type="ECO:0000256" key="6">
    <source>
        <dbReference type="SAM" id="Phobius"/>
    </source>
</evidence>
<feature type="region of interest" description="Disordered" evidence="5">
    <location>
        <begin position="390"/>
        <end position="413"/>
    </location>
</feature>
<dbReference type="PROSITE" id="PS50850">
    <property type="entry name" value="MFS"/>
    <property type="match status" value="1"/>
</dbReference>
<protein>
    <submittedName>
        <fullName evidence="8">MFS transporter</fullName>
    </submittedName>
</protein>
<feature type="transmembrane region" description="Helical" evidence="6">
    <location>
        <begin position="52"/>
        <end position="72"/>
    </location>
</feature>
<dbReference type="Gene3D" id="1.20.1250.20">
    <property type="entry name" value="MFS general substrate transporter like domains"/>
    <property type="match status" value="2"/>
</dbReference>
<dbReference type="CDD" id="cd17393">
    <property type="entry name" value="MFS_MosC_like"/>
    <property type="match status" value="1"/>
</dbReference>
<reference evidence="9" key="1">
    <citation type="submission" date="2023-07" db="EMBL/GenBank/DDBJ databases">
        <title>30 novel species of actinomycetes from the DSMZ collection.</title>
        <authorList>
            <person name="Nouioui I."/>
        </authorList>
    </citation>
    <scope>NUCLEOTIDE SEQUENCE [LARGE SCALE GENOMIC DNA]</scope>
    <source>
        <strain evidence="9">DSM 41982</strain>
    </source>
</reference>
<feature type="transmembrane region" description="Helical" evidence="6">
    <location>
        <begin position="249"/>
        <end position="268"/>
    </location>
</feature>
<keyword evidence="4 6" id="KW-0472">Membrane</keyword>
<dbReference type="InterPro" id="IPR011701">
    <property type="entry name" value="MFS"/>
</dbReference>
<dbReference type="InterPro" id="IPR020846">
    <property type="entry name" value="MFS_dom"/>
</dbReference>